<evidence type="ECO:0000256" key="12">
    <source>
        <dbReference type="ARBA" id="ARBA00048954"/>
    </source>
</evidence>
<evidence type="ECO:0000256" key="1">
    <source>
        <dbReference type="ARBA" id="ARBA00008428"/>
    </source>
</evidence>
<protein>
    <recommendedName>
        <fullName evidence="13 14">Replicative DNA helicase</fullName>
        <ecNumber evidence="13 14">5.6.2.3</ecNumber>
    </recommendedName>
</protein>
<evidence type="ECO:0000256" key="7">
    <source>
        <dbReference type="ARBA" id="ARBA00022806"/>
    </source>
</evidence>
<dbReference type="InterPro" id="IPR007692">
    <property type="entry name" value="DNA_helicase_DnaB"/>
</dbReference>
<dbReference type="Pfam" id="PF03796">
    <property type="entry name" value="DnaB_C"/>
    <property type="match status" value="1"/>
</dbReference>
<keyword evidence="5 14" id="KW-0547">Nucleotide-binding</keyword>
<keyword evidence="17" id="KW-1185">Reference proteome</keyword>
<dbReference type="Gene3D" id="1.10.860.10">
    <property type="entry name" value="DNAb Helicase, Chain A"/>
    <property type="match status" value="1"/>
</dbReference>
<organism evidence="16 17">
    <name type="scientific">Ameyamaea chiangmaiensis</name>
    <dbReference type="NCBI Taxonomy" id="442969"/>
    <lineage>
        <taxon>Bacteria</taxon>
        <taxon>Pseudomonadati</taxon>
        <taxon>Pseudomonadota</taxon>
        <taxon>Alphaproteobacteria</taxon>
        <taxon>Acetobacterales</taxon>
        <taxon>Acetobacteraceae</taxon>
        <taxon>Ameyamaea</taxon>
    </lineage>
</organism>
<comment type="catalytic activity">
    <reaction evidence="12 14">
        <text>ATP + H2O = ADP + phosphate + H(+)</text>
        <dbReference type="Rhea" id="RHEA:13065"/>
        <dbReference type="ChEBI" id="CHEBI:15377"/>
        <dbReference type="ChEBI" id="CHEBI:15378"/>
        <dbReference type="ChEBI" id="CHEBI:30616"/>
        <dbReference type="ChEBI" id="CHEBI:43474"/>
        <dbReference type="ChEBI" id="CHEBI:456216"/>
        <dbReference type="EC" id="5.6.2.3"/>
    </reaction>
</comment>
<dbReference type="Proteomes" id="UP000585665">
    <property type="component" value="Unassembled WGS sequence"/>
</dbReference>
<evidence type="ECO:0000256" key="8">
    <source>
        <dbReference type="ARBA" id="ARBA00022840"/>
    </source>
</evidence>
<dbReference type="GO" id="GO:0003677">
    <property type="term" value="F:DNA binding"/>
    <property type="evidence" value="ECO:0007669"/>
    <property type="project" value="UniProtKB-UniRule"/>
</dbReference>
<dbReference type="CDD" id="cd00984">
    <property type="entry name" value="DnaB_C"/>
    <property type="match status" value="1"/>
</dbReference>
<dbReference type="AlphaFoldDB" id="A0A850PH91"/>
<dbReference type="GO" id="GO:0005524">
    <property type="term" value="F:ATP binding"/>
    <property type="evidence" value="ECO:0007669"/>
    <property type="project" value="UniProtKB-UniRule"/>
</dbReference>
<proteinExistence type="inferred from homology"/>
<evidence type="ECO:0000256" key="5">
    <source>
        <dbReference type="ARBA" id="ARBA00022741"/>
    </source>
</evidence>
<evidence type="ECO:0000256" key="6">
    <source>
        <dbReference type="ARBA" id="ARBA00022801"/>
    </source>
</evidence>
<dbReference type="PROSITE" id="PS51199">
    <property type="entry name" value="SF4_HELICASE"/>
    <property type="match status" value="1"/>
</dbReference>
<reference evidence="16 17" key="1">
    <citation type="submission" date="2020-06" db="EMBL/GenBank/DDBJ databases">
        <title>Description of novel acetic acid bacteria.</title>
        <authorList>
            <person name="Sombolestani A."/>
        </authorList>
    </citation>
    <scope>NUCLEOTIDE SEQUENCE [LARGE SCALE GENOMIC DNA]</scope>
    <source>
        <strain evidence="16 17">LMG 27010</strain>
    </source>
</reference>
<dbReference type="GO" id="GO:0005829">
    <property type="term" value="C:cytosol"/>
    <property type="evidence" value="ECO:0007669"/>
    <property type="project" value="TreeGrafter"/>
</dbReference>
<dbReference type="Pfam" id="PF00772">
    <property type="entry name" value="DnaB"/>
    <property type="match status" value="1"/>
</dbReference>
<evidence type="ECO:0000256" key="2">
    <source>
        <dbReference type="ARBA" id="ARBA00011643"/>
    </source>
</evidence>
<dbReference type="InterPro" id="IPR027417">
    <property type="entry name" value="P-loop_NTPase"/>
</dbReference>
<dbReference type="InterPro" id="IPR036185">
    <property type="entry name" value="DNA_heli_DnaB-like_N_sf"/>
</dbReference>
<evidence type="ECO:0000256" key="14">
    <source>
        <dbReference type="RuleBase" id="RU362085"/>
    </source>
</evidence>
<keyword evidence="6 14" id="KW-0378">Hydrolase</keyword>
<dbReference type="PANTHER" id="PTHR30153">
    <property type="entry name" value="REPLICATIVE DNA HELICASE DNAB"/>
    <property type="match status" value="1"/>
</dbReference>
<dbReference type="Gene3D" id="3.40.50.300">
    <property type="entry name" value="P-loop containing nucleotide triphosphate hydrolases"/>
    <property type="match status" value="1"/>
</dbReference>
<keyword evidence="7 14" id="KW-0347">Helicase</keyword>
<dbReference type="EC" id="5.6.2.3" evidence="13 14"/>
<feature type="domain" description="SF4 helicase" evidence="15">
    <location>
        <begin position="192"/>
        <end position="497"/>
    </location>
</feature>
<evidence type="ECO:0000256" key="10">
    <source>
        <dbReference type="ARBA" id="ARBA00023235"/>
    </source>
</evidence>
<evidence type="ECO:0000256" key="4">
    <source>
        <dbReference type="ARBA" id="ARBA00022705"/>
    </source>
</evidence>
<comment type="function">
    <text evidence="11 14">The main replicative DNA helicase, it participates in initiation and elongation during chromosome replication. Travels ahead of the DNA replisome, separating dsDNA into templates for DNA synthesis. A processive ATP-dependent 5'-3' DNA helicase it has DNA-dependent ATPase activity.</text>
</comment>
<dbReference type="NCBIfam" id="TIGR00665">
    <property type="entry name" value="DnaB"/>
    <property type="match status" value="1"/>
</dbReference>
<name>A0A850PH91_9PROT</name>
<dbReference type="SUPFAM" id="SSF48024">
    <property type="entry name" value="N-terminal domain of DnaB helicase"/>
    <property type="match status" value="1"/>
</dbReference>
<dbReference type="SUPFAM" id="SSF52540">
    <property type="entry name" value="P-loop containing nucleoside triphosphate hydrolases"/>
    <property type="match status" value="1"/>
</dbReference>
<dbReference type="GO" id="GO:0016787">
    <property type="term" value="F:hydrolase activity"/>
    <property type="evidence" value="ECO:0007669"/>
    <property type="project" value="UniProtKB-KW"/>
</dbReference>
<evidence type="ECO:0000256" key="11">
    <source>
        <dbReference type="ARBA" id="ARBA00044932"/>
    </source>
</evidence>
<dbReference type="EMBL" id="JABXXR010000048">
    <property type="protein sequence ID" value="NVN40531.1"/>
    <property type="molecule type" value="Genomic_DNA"/>
</dbReference>
<dbReference type="PANTHER" id="PTHR30153:SF2">
    <property type="entry name" value="REPLICATIVE DNA HELICASE"/>
    <property type="match status" value="1"/>
</dbReference>
<dbReference type="GO" id="GO:0043139">
    <property type="term" value="F:5'-3' DNA helicase activity"/>
    <property type="evidence" value="ECO:0007669"/>
    <property type="project" value="UniProtKB-EC"/>
</dbReference>
<keyword evidence="3 14" id="KW-0639">Primosome</keyword>
<comment type="similarity">
    <text evidence="1 14">Belongs to the helicase family. DnaB subfamily.</text>
</comment>
<keyword evidence="8 14" id="KW-0067">ATP-binding</keyword>
<evidence type="ECO:0000256" key="13">
    <source>
        <dbReference type="NCBIfam" id="TIGR00665"/>
    </source>
</evidence>
<sequence length="499" mass="54373">MIDAKPDAAGVLEGLSARTPPSNPDAEQALLGALLTNNRAYDQVSDFLTGAHFADAINGQIFDVIAKRIEAGSLADPVTLRAQFEHSGLLEAVGGTAYLGRLLTSMVGIINAGDYGRAIHDAWLRRQLIEIGQSVVNNAYGARTDLDGTDQIAAGEEALFRLATDKGQDGGFVAFRNALHDALAIAEKAFHREGDVVGLTSGLRDLDKRTGGLHPSDLLILAGRPAMGKTALATKIAFSAARALMNEARAEGPGVAPKGAVAIFSLEMSAEQLATRILSEQAEVSGERIRRGEIGQKEFDRFVRVSRELSELPLHIDDTPAISLSAMRTRCRRLARTKGLSLVVVDYLQLMRPAVGTKPESRVLEISMITQGLKAIAKELSVPVLALSQLSRQVESREDKRPMLSDLRESGSIEQDADAVMFVYRDEYYLQQRMPKDTAFDGQDKYAAALDEWQRKMSLAHNKAELILEKQRHGPTGTVHLFFEGEFTRFADLDTIHEG</sequence>
<accession>A0A850PH91</accession>
<dbReference type="InterPro" id="IPR007694">
    <property type="entry name" value="DNA_helicase_DnaB-like_C"/>
</dbReference>
<comment type="caution">
    <text evidence="16">The sequence shown here is derived from an EMBL/GenBank/DDBJ whole genome shotgun (WGS) entry which is preliminary data.</text>
</comment>
<evidence type="ECO:0000259" key="15">
    <source>
        <dbReference type="PROSITE" id="PS51199"/>
    </source>
</evidence>
<dbReference type="InterPro" id="IPR016136">
    <property type="entry name" value="DNA_helicase_N/primase_C"/>
</dbReference>
<evidence type="ECO:0000256" key="3">
    <source>
        <dbReference type="ARBA" id="ARBA00022515"/>
    </source>
</evidence>
<keyword evidence="4 14" id="KW-0235">DNA replication</keyword>
<dbReference type="RefSeq" id="WP_176613492.1">
    <property type="nucleotide sequence ID" value="NZ_JABXXR010000048.1"/>
</dbReference>
<dbReference type="NCBIfam" id="NF006606">
    <property type="entry name" value="PRK09165.1"/>
    <property type="match status" value="1"/>
</dbReference>
<dbReference type="GO" id="GO:1990077">
    <property type="term" value="C:primosome complex"/>
    <property type="evidence" value="ECO:0007669"/>
    <property type="project" value="UniProtKB-UniRule"/>
</dbReference>
<dbReference type="GO" id="GO:0006269">
    <property type="term" value="P:DNA replication, synthesis of primer"/>
    <property type="evidence" value="ECO:0007669"/>
    <property type="project" value="UniProtKB-UniRule"/>
</dbReference>
<evidence type="ECO:0000313" key="17">
    <source>
        <dbReference type="Proteomes" id="UP000585665"/>
    </source>
</evidence>
<comment type="subunit">
    <text evidence="2">Homohexamer.</text>
</comment>
<keyword evidence="9 14" id="KW-0238">DNA-binding</keyword>
<gene>
    <name evidence="16" type="ORF">HUK82_08140</name>
</gene>
<dbReference type="InterPro" id="IPR007693">
    <property type="entry name" value="DNA_helicase_DnaB-like_N"/>
</dbReference>
<keyword evidence="10" id="KW-0413">Isomerase</keyword>
<evidence type="ECO:0000313" key="16">
    <source>
        <dbReference type="EMBL" id="NVN40531.1"/>
    </source>
</evidence>
<evidence type="ECO:0000256" key="9">
    <source>
        <dbReference type="ARBA" id="ARBA00023125"/>
    </source>
</evidence>